<reference evidence="1" key="1">
    <citation type="submission" date="2018-02" db="EMBL/GenBank/DDBJ databases">
        <title>Rhizophora mucronata_Transcriptome.</title>
        <authorList>
            <person name="Meera S.P."/>
            <person name="Sreeshan A."/>
            <person name="Augustine A."/>
        </authorList>
    </citation>
    <scope>NUCLEOTIDE SEQUENCE</scope>
    <source>
        <tissue evidence="1">Leaf</tissue>
    </source>
</reference>
<protein>
    <submittedName>
        <fullName evidence="1">Uncharacterized protein</fullName>
    </submittedName>
</protein>
<name>A0A2P2Q8X5_RHIMU</name>
<dbReference type="EMBL" id="GGEC01082947">
    <property type="protein sequence ID" value="MBX63431.1"/>
    <property type="molecule type" value="Transcribed_RNA"/>
</dbReference>
<sequence>MLPKSPRYCSFCGHEIHRFHVFTVISVPQENKVSKNIRTNKLLLTSGRRRSRQNQANRASTTALSITRRFIISLLT</sequence>
<evidence type="ECO:0000313" key="1">
    <source>
        <dbReference type="EMBL" id="MBX63431.1"/>
    </source>
</evidence>
<organism evidence="1">
    <name type="scientific">Rhizophora mucronata</name>
    <name type="common">Asiatic mangrove</name>
    <dbReference type="NCBI Taxonomy" id="61149"/>
    <lineage>
        <taxon>Eukaryota</taxon>
        <taxon>Viridiplantae</taxon>
        <taxon>Streptophyta</taxon>
        <taxon>Embryophyta</taxon>
        <taxon>Tracheophyta</taxon>
        <taxon>Spermatophyta</taxon>
        <taxon>Magnoliopsida</taxon>
        <taxon>eudicotyledons</taxon>
        <taxon>Gunneridae</taxon>
        <taxon>Pentapetalae</taxon>
        <taxon>rosids</taxon>
        <taxon>fabids</taxon>
        <taxon>Malpighiales</taxon>
        <taxon>Rhizophoraceae</taxon>
        <taxon>Rhizophora</taxon>
    </lineage>
</organism>
<dbReference type="AlphaFoldDB" id="A0A2P2Q8X5"/>
<proteinExistence type="predicted"/>
<accession>A0A2P2Q8X5</accession>